<sequence>MKIHSWLVFLSGLLLMAPAFSQPLVKLSPRAQSQLQAGQYGLLDEVSEVLANVSNLRNLPIKETVQLDIMGRDELYQKLNDQIQQDLLPDEIRGEQALYIRWGMLPENFNYLDFILGLYTEQIGGFYDPKTRQLFLLKNMGLSSMDQELLVAHELTHALQDQNFGLNQLMEKSKEANSDRQLAHMALIEGDATLTSTEYIAGLMQKKFNLLDMLGSFMNAVKMNISFEKLRQAPRFIRESMLFPYEQGLKFMQAFRKEGWSWEDMKVLYQNPPQSTEQILSPEKYLDGEKPLELKISDGLMKLQPKARRLTQGVLGELGWRQYFRHYLEPAEAKQASQGWGGDQYQVYELPDQRSRLGFFTVWDQPQEAQEFVQAYLQTLKKRYPEKSTIQTSAGDMLLQVQADDWIFISVKGARAMIFEGLARLSEAELTVLKQKAFPAS</sequence>
<organism evidence="1 2">
    <name type="scientific">bacterium (Candidatus Blackallbacteria) CG17_big_fil_post_rev_8_21_14_2_50_48_46</name>
    <dbReference type="NCBI Taxonomy" id="2014261"/>
    <lineage>
        <taxon>Bacteria</taxon>
        <taxon>Candidatus Blackallbacteria</taxon>
    </lineage>
</organism>
<evidence type="ECO:0000313" key="1">
    <source>
        <dbReference type="EMBL" id="PIW14899.1"/>
    </source>
</evidence>
<dbReference type="Proteomes" id="UP000231019">
    <property type="component" value="Unassembled WGS sequence"/>
</dbReference>
<evidence type="ECO:0000313" key="2">
    <source>
        <dbReference type="Proteomes" id="UP000231019"/>
    </source>
</evidence>
<name>A0A2M7FZX2_9BACT</name>
<reference evidence="1 2" key="1">
    <citation type="submission" date="2017-09" db="EMBL/GenBank/DDBJ databases">
        <title>Depth-based differentiation of microbial function through sediment-hosted aquifers and enrichment of novel symbionts in the deep terrestrial subsurface.</title>
        <authorList>
            <person name="Probst A.J."/>
            <person name="Ladd B."/>
            <person name="Jarett J.K."/>
            <person name="Geller-Mcgrath D.E."/>
            <person name="Sieber C.M."/>
            <person name="Emerson J.B."/>
            <person name="Anantharaman K."/>
            <person name="Thomas B.C."/>
            <person name="Malmstrom R."/>
            <person name="Stieglmeier M."/>
            <person name="Klingl A."/>
            <person name="Woyke T."/>
            <person name="Ryan C.M."/>
            <person name="Banfield J.F."/>
        </authorList>
    </citation>
    <scope>NUCLEOTIDE SEQUENCE [LARGE SCALE GENOMIC DNA]</scope>
    <source>
        <strain evidence="1">CG17_big_fil_post_rev_8_21_14_2_50_48_46</strain>
    </source>
</reference>
<dbReference type="EMBL" id="PFFQ01000055">
    <property type="protein sequence ID" value="PIW14899.1"/>
    <property type="molecule type" value="Genomic_DNA"/>
</dbReference>
<dbReference type="AlphaFoldDB" id="A0A2M7FZX2"/>
<protein>
    <submittedName>
        <fullName evidence="1">Uncharacterized protein</fullName>
    </submittedName>
</protein>
<proteinExistence type="predicted"/>
<comment type="caution">
    <text evidence="1">The sequence shown here is derived from an EMBL/GenBank/DDBJ whole genome shotgun (WGS) entry which is preliminary data.</text>
</comment>
<accession>A0A2M7FZX2</accession>
<gene>
    <name evidence="1" type="ORF">COW36_19825</name>
</gene>